<accession>U5DHZ4</accession>
<evidence type="ECO:0008006" key="3">
    <source>
        <dbReference type="Google" id="ProtNLM"/>
    </source>
</evidence>
<dbReference type="EMBL" id="ASSJ01000051">
    <property type="protein sequence ID" value="ERN41286.1"/>
    <property type="molecule type" value="Genomic_DNA"/>
</dbReference>
<evidence type="ECO:0000313" key="1">
    <source>
        <dbReference type="EMBL" id="ERN41286.1"/>
    </source>
</evidence>
<sequence>MWDNLFSRFKKFVRAVMNKDRWLQVLSAWSDSRVALLKCCRAVVEAIASLFGRGRYICSIEEWRLRRA</sequence>
<reference evidence="1 2" key="1">
    <citation type="submission" date="2013-05" db="EMBL/GenBank/DDBJ databases">
        <title>Draft genome sequence of Rubidibacter lacunae KORDI 51-2.</title>
        <authorList>
            <person name="Choi D.H."/>
            <person name="Noh J.H."/>
            <person name="Kwon K.-K."/>
            <person name="Lee J.-H."/>
            <person name="Ryu J.-Y."/>
        </authorList>
    </citation>
    <scope>NUCLEOTIDE SEQUENCE [LARGE SCALE GENOMIC DNA]</scope>
    <source>
        <strain evidence="1 2">KORDI 51-2</strain>
    </source>
</reference>
<organism evidence="1 2">
    <name type="scientific">Rubidibacter lacunae KORDI 51-2</name>
    <dbReference type="NCBI Taxonomy" id="582515"/>
    <lineage>
        <taxon>Bacteria</taxon>
        <taxon>Bacillati</taxon>
        <taxon>Cyanobacteriota</taxon>
        <taxon>Cyanophyceae</taxon>
        <taxon>Oscillatoriophycideae</taxon>
        <taxon>Chroococcales</taxon>
        <taxon>Aphanothecaceae</taxon>
        <taxon>Rubidibacter</taxon>
    </lineage>
</organism>
<name>U5DHZ4_9CHRO</name>
<dbReference type="AlphaFoldDB" id="U5DHZ4"/>
<proteinExistence type="predicted"/>
<gene>
    <name evidence="1" type="ORF">KR51_00021760</name>
</gene>
<dbReference type="STRING" id="582515.KR51_00021760"/>
<comment type="caution">
    <text evidence="1">The sequence shown here is derived from an EMBL/GenBank/DDBJ whole genome shotgun (WGS) entry which is preliminary data.</text>
</comment>
<evidence type="ECO:0000313" key="2">
    <source>
        <dbReference type="Proteomes" id="UP000016960"/>
    </source>
</evidence>
<dbReference type="InParanoid" id="U5DHZ4"/>
<keyword evidence="2" id="KW-1185">Reference proteome</keyword>
<dbReference type="Proteomes" id="UP000016960">
    <property type="component" value="Unassembled WGS sequence"/>
</dbReference>
<protein>
    <recommendedName>
        <fullName evidence="3">Transposase</fullName>
    </recommendedName>
</protein>